<dbReference type="RefSeq" id="WP_061492603.1">
    <property type="nucleotide sequence ID" value="NZ_CP115659.1"/>
</dbReference>
<dbReference type="GO" id="GO:0005524">
    <property type="term" value="F:ATP binding"/>
    <property type="evidence" value="ECO:0007669"/>
    <property type="project" value="UniProtKB-KW"/>
</dbReference>
<dbReference type="PANTHER" id="PTHR43384">
    <property type="entry name" value="SEPTUM SITE-DETERMINING PROTEIN MIND HOMOLOG, CHLOROPLASTIC-RELATED"/>
    <property type="match status" value="1"/>
</dbReference>
<name>A0A1C4BZH5_9ENTR</name>
<dbReference type="GO" id="GO:0005829">
    <property type="term" value="C:cytosol"/>
    <property type="evidence" value="ECO:0007669"/>
    <property type="project" value="TreeGrafter"/>
</dbReference>
<evidence type="ECO:0000256" key="1">
    <source>
        <dbReference type="ARBA" id="ARBA00022741"/>
    </source>
</evidence>
<keyword evidence="2" id="KW-0067">ATP-binding</keyword>
<gene>
    <name evidence="3" type="ORF">GA0061071_106116</name>
</gene>
<dbReference type="Gene3D" id="3.40.50.300">
    <property type="entry name" value="P-loop containing nucleotide triphosphate hydrolases"/>
    <property type="match status" value="1"/>
</dbReference>
<evidence type="ECO:0000256" key="2">
    <source>
        <dbReference type="ARBA" id="ARBA00022840"/>
    </source>
</evidence>
<dbReference type="GO" id="GO:0009898">
    <property type="term" value="C:cytoplasmic side of plasma membrane"/>
    <property type="evidence" value="ECO:0007669"/>
    <property type="project" value="TreeGrafter"/>
</dbReference>
<organism evidence="3 4">
    <name type="scientific">Kosakonia oryzendophytica</name>
    <dbReference type="NCBI Taxonomy" id="1005665"/>
    <lineage>
        <taxon>Bacteria</taxon>
        <taxon>Pseudomonadati</taxon>
        <taxon>Pseudomonadota</taxon>
        <taxon>Gammaproteobacteria</taxon>
        <taxon>Enterobacterales</taxon>
        <taxon>Enterobacteriaceae</taxon>
        <taxon>Kosakonia</taxon>
    </lineage>
</organism>
<dbReference type="InterPro" id="IPR027417">
    <property type="entry name" value="P-loop_NTPase"/>
</dbReference>
<dbReference type="GO" id="GO:0051782">
    <property type="term" value="P:negative regulation of cell division"/>
    <property type="evidence" value="ECO:0007669"/>
    <property type="project" value="TreeGrafter"/>
</dbReference>
<dbReference type="AlphaFoldDB" id="A0A1C4BZH5"/>
<keyword evidence="1" id="KW-0547">Nucleotide-binding</keyword>
<dbReference type="GO" id="GO:0016887">
    <property type="term" value="F:ATP hydrolysis activity"/>
    <property type="evidence" value="ECO:0007669"/>
    <property type="project" value="TreeGrafter"/>
</dbReference>
<dbReference type="InterPro" id="IPR050625">
    <property type="entry name" value="ParA/MinD_ATPase"/>
</dbReference>
<protein>
    <submittedName>
        <fullName evidence="3">Cellulose synthase operon protein YhjQ</fullName>
    </submittedName>
</protein>
<evidence type="ECO:0000313" key="3">
    <source>
        <dbReference type="EMBL" id="SCC12279.1"/>
    </source>
</evidence>
<dbReference type="Proteomes" id="UP000198975">
    <property type="component" value="Unassembled WGS sequence"/>
</dbReference>
<dbReference type="Pfam" id="PF06564">
    <property type="entry name" value="CBP_BcsQ"/>
    <property type="match status" value="1"/>
</dbReference>
<dbReference type="InterPro" id="IPR017746">
    <property type="entry name" value="Cellulose_synthase_operon_BcsQ"/>
</dbReference>
<dbReference type="NCBIfam" id="NF007460">
    <property type="entry name" value="PRK10037.1"/>
    <property type="match status" value="1"/>
</dbReference>
<dbReference type="PANTHER" id="PTHR43384:SF4">
    <property type="entry name" value="CELLULOSE BIOSYNTHESIS PROTEIN BCSQ-RELATED"/>
    <property type="match status" value="1"/>
</dbReference>
<dbReference type="EMBL" id="FMAY01000006">
    <property type="protein sequence ID" value="SCC12279.1"/>
    <property type="molecule type" value="Genomic_DNA"/>
</dbReference>
<proteinExistence type="predicted"/>
<dbReference type="NCBIfam" id="TIGR03371">
    <property type="entry name" value="cellulose_yhjQ"/>
    <property type="match status" value="1"/>
</dbReference>
<sequence>MAILGLQGIRGGVGTTSITAALAWSLQLLGESVLVIDACPDNLLRLSFNVDFDHNGGWARALLDGQDWRDAGLRYTSQLDVLPFGRLTTSEWENSQRLPDVLNALTSILQALQQQQHYQWVLIDLPHGYSPLARQFIEQCDHTLTIIKPDTNCHVRLHQQVLPVGTHILINDLRVGSQLQDDLWQVWLQSQRRMLPIYIHRDEAMAECMAAKQPLGEYRADALAAEEMLTLANWCLLHCAQTRAGSEELARSPQ</sequence>
<accession>A0A1C4BZH5</accession>
<evidence type="ECO:0000313" key="4">
    <source>
        <dbReference type="Proteomes" id="UP000198975"/>
    </source>
</evidence>
<dbReference type="OrthoDB" id="5288747at2"/>
<dbReference type="SUPFAM" id="SSF52540">
    <property type="entry name" value="P-loop containing nucleoside triphosphate hydrolases"/>
    <property type="match status" value="1"/>
</dbReference>
<keyword evidence="4" id="KW-1185">Reference proteome</keyword>
<reference evidence="4" key="1">
    <citation type="submission" date="2016-08" db="EMBL/GenBank/DDBJ databases">
        <authorList>
            <person name="Varghese N."/>
            <person name="Submissions Spin"/>
        </authorList>
    </citation>
    <scope>NUCLEOTIDE SEQUENCE [LARGE SCALE GENOMIC DNA]</scope>
    <source>
        <strain evidence="4">REICA_082</strain>
    </source>
</reference>